<evidence type="ECO:0000259" key="6">
    <source>
        <dbReference type="Pfam" id="PF03807"/>
    </source>
</evidence>
<keyword evidence="9" id="KW-1185">Reference proteome</keyword>
<dbReference type="PANTHER" id="PTHR11645">
    <property type="entry name" value="PYRROLINE-5-CARBOXYLATE REDUCTASE"/>
    <property type="match status" value="1"/>
</dbReference>
<dbReference type="GeneID" id="7447297"/>
<dbReference type="HAMAP" id="MF_01925">
    <property type="entry name" value="P5C_reductase"/>
    <property type="match status" value="1"/>
</dbReference>
<dbReference type="SUPFAM" id="SSF51735">
    <property type="entry name" value="NAD(P)-binding Rossmann-fold domains"/>
    <property type="match status" value="1"/>
</dbReference>
<dbReference type="KEGG" id="tps:THAPSDRAFT_bd1487"/>
<evidence type="ECO:0000256" key="5">
    <source>
        <dbReference type="RuleBase" id="RU003903"/>
    </source>
</evidence>
<dbReference type="HOGENOM" id="CLU_042344_0_0_1"/>
<evidence type="ECO:0000313" key="9">
    <source>
        <dbReference type="Proteomes" id="UP000001449"/>
    </source>
</evidence>
<evidence type="ECO:0000313" key="8">
    <source>
        <dbReference type="EMBL" id="EED86437.1"/>
    </source>
</evidence>
<organism evidence="8 9">
    <name type="scientific">Thalassiosira pseudonana</name>
    <name type="common">Marine diatom</name>
    <name type="synonym">Cyclotella nana</name>
    <dbReference type="NCBI Taxonomy" id="35128"/>
    <lineage>
        <taxon>Eukaryota</taxon>
        <taxon>Sar</taxon>
        <taxon>Stramenopiles</taxon>
        <taxon>Ochrophyta</taxon>
        <taxon>Bacillariophyta</taxon>
        <taxon>Coscinodiscophyceae</taxon>
        <taxon>Thalassiosirophycidae</taxon>
        <taxon>Thalassiosirales</taxon>
        <taxon>Thalassiosiraceae</taxon>
        <taxon>Thalassiosira</taxon>
    </lineage>
</organism>
<dbReference type="PaxDb" id="35128-Thapsdraft1487"/>
<evidence type="ECO:0000256" key="2">
    <source>
        <dbReference type="ARBA" id="ARBA00022857"/>
    </source>
</evidence>
<dbReference type="EC" id="1.5.1.2" evidence="5"/>
<dbReference type="InterPro" id="IPR008927">
    <property type="entry name" value="6-PGluconate_DH-like_C_sf"/>
</dbReference>
<comment type="similarity">
    <text evidence="1 5">Belongs to the pyrroline-5-carboxylate reductase family.</text>
</comment>
<dbReference type="EMBL" id="DS999427">
    <property type="protein sequence ID" value="EED86437.1"/>
    <property type="molecule type" value="Genomic_DNA"/>
</dbReference>
<accession>B8LE21</accession>
<dbReference type="InParanoid" id="B8LE21"/>
<dbReference type="NCBIfam" id="TIGR00112">
    <property type="entry name" value="proC"/>
    <property type="match status" value="1"/>
</dbReference>
<keyword evidence="3 5" id="KW-0560">Oxidoreductase</keyword>
<sequence length="323" mass="35017">MMTSSRILTSTTRQLTHRLRSITDPSITANVALTRTRALFFSATPTASDIFSKITFLGTGKMAQSMLSPLINRNLQAPSSITAFDVSDAALRRVEQLYPGVQTASSITEAISDAQLIVYAVKPQNVEKVHAEIRRAKYETGNVREDATLLSVVAGKPIHSFVEGSGVQRVARSMPNTPAQIGAGVTVWSCTDNIDSADRKKIKQVLDSFGKTVFVDDESFIDMSTSISGSGPAYIFLLMEAMIDAGVHMGFSRETATTLVHHTLLGSTKFAMETGEHPAVLRNSVTSPAGTTASAIYELENGKFRTVIKDAIWACYRRSLEMG</sequence>
<dbReference type="GO" id="GO:0055129">
    <property type="term" value="P:L-proline biosynthetic process"/>
    <property type="evidence" value="ECO:0000318"/>
    <property type="project" value="GO_Central"/>
</dbReference>
<gene>
    <name evidence="8" type="ORF">THAPSDRAFT_bd1487</name>
</gene>
<dbReference type="RefSeq" id="XP_002297287.1">
    <property type="nucleotide sequence ID" value="XM_002297251.1"/>
</dbReference>
<dbReference type="UniPathway" id="UPA00098">
    <property type="reaction ID" value="UER00361"/>
</dbReference>
<evidence type="ECO:0000256" key="1">
    <source>
        <dbReference type="ARBA" id="ARBA00005525"/>
    </source>
</evidence>
<dbReference type="Gene3D" id="1.10.3730.10">
    <property type="entry name" value="ProC C-terminal domain-like"/>
    <property type="match status" value="1"/>
</dbReference>
<dbReference type="AlphaFoldDB" id="B8LE21"/>
<proteinExistence type="inferred from homology"/>
<dbReference type="OMA" id="AKQTCLG"/>
<feature type="binding site" evidence="4">
    <location>
        <begin position="120"/>
        <end position="123"/>
    </location>
    <ligand>
        <name>NADP(+)</name>
        <dbReference type="ChEBI" id="CHEBI:58349"/>
    </ligand>
</feature>
<dbReference type="SUPFAM" id="SSF48179">
    <property type="entry name" value="6-phosphogluconate dehydrogenase C-terminal domain-like"/>
    <property type="match status" value="1"/>
</dbReference>
<dbReference type="FunFam" id="1.10.3730.10:FF:000001">
    <property type="entry name" value="Pyrroline-5-carboxylate reductase"/>
    <property type="match status" value="1"/>
</dbReference>
<comment type="catalytic activity">
    <reaction evidence="5">
        <text>L-proline + NADP(+) = (S)-1-pyrroline-5-carboxylate + NADPH + 2 H(+)</text>
        <dbReference type="Rhea" id="RHEA:14109"/>
        <dbReference type="ChEBI" id="CHEBI:15378"/>
        <dbReference type="ChEBI" id="CHEBI:17388"/>
        <dbReference type="ChEBI" id="CHEBI:57783"/>
        <dbReference type="ChEBI" id="CHEBI:58349"/>
        <dbReference type="ChEBI" id="CHEBI:60039"/>
        <dbReference type="EC" id="1.5.1.2"/>
    </reaction>
</comment>
<dbReference type="Pfam" id="PF03807">
    <property type="entry name" value="F420_oxidored"/>
    <property type="match status" value="1"/>
</dbReference>
<dbReference type="Pfam" id="PF14748">
    <property type="entry name" value="P5CR_dimer"/>
    <property type="match status" value="1"/>
</dbReference>
<keyword evidence="5" id="KW-0641">Proline biosynthesis</keyword>
<dbReference type="Proteomes" id="UP000001449">
    <property type="component" value="Unassembled WGS sequence"/>
</dbReference>
<evidence type="ECO:0000256" key="4">
    <source>
        <dbReference type="PIRSR" id="PIRSR000193-1"/>
    </source>
</evidence>
<comment type="pathway">
    <text evidence="5">Amino-acid biosynthesis; L-proline biosynthesis; L-proline from L-glutamate 5-semialdehyde: step 1/1.</text>
</comment>
<dbReference type="STRING" id="35128.B8LE21"/>
<dbReference type="InterPro" id="IPR029036">
    <property type="entry name" value="P5CR_dimer"/>
</dbReference>
<dbReference type="Gene3D" id="3.40.50.720">
    <property type="entry name" value="NAD(P)-binding Rossmann-like Domain"/>
    <property type="match status" value="1"/>
</dbReference>
<dbReference type="eggNOG" id="KOG3124">
    <property type="taxonomic scope" value="Eukaryota"/>
</dbReference>
<dbReference type="PROSITE" id="PS00521">
    <property type="entry name" value="P5CR"/>
    <property type="match status" value="1"/>
</dbReference>
<dbReference type="PIRSF" id="PIRSF000193">
    <property type="entry name" value="Pyrrol-5-carb_rd"/>
    <property type="match status" value="1"/>
</dbReference>
<keyword evidence="5" id="KW-0028">Amino-acid biosynthesis</keyword>
<feature type="domain" description="Pyrroline-5-carboxylate reductase catalytic N-terminal" evidence="6">
    <location>
        <begin position="53"/>
        <end position="135"/>
    </location>
</feature>
<dbReference type="InterPro" id="IPR053790">
    <property type="entry name" value="P5CR-like_CS"/>
</dbReference>
<name>B8LE21_THAPS</name>
<dbReference type="GO" id="GO:0004735">
    <property type="term" value="F:pyrroline-5-carboxylate reductase activity"/>
    <property type="evidence" value="ECO:0000318"/>
    <property type="project" value="GO_Central"/>
</dbReference>
<evidence type="ECO:0000259" key="7">
    <source>
        <dbReference type="Pfam" id="PF14748"/>
    </source>
</evidence>
<dbReference type="PANTHER" id="PTHR11645:SF66">
    <property type="entry name" value="PYRROLINE-5-CARBOXYLATE REDUCTASE"/>
    <property type="match status" value="1"/>
</dbReference>
<dbReference type="InterPro" id="IPR028939">
    <property type="entry name" value="P5C_Rdtase_cat_N"/>
</dbReference>
<dbReference type="InterPro" id="IPR036291">
    <property type="entry name" value="NAD(P)-bd_dom_sf"/>
</dbReference>
<dbReference type="InterPro" id="IPR000304">
    <property type="entry name" value="Pyrroline-COOH_reductase"/>
</dbReference>
<keyword evidence="2 4" id="KW-0521">NADP</keyword>
<feature type="non-terminal residue" evidence="8">
    <location>
        <position position="323"/>
    </location>
</feature>
<reference evidence="8 9" key="2">
    <citation type="journal article" date="2008" name="Nature">
        <title>The Phaeodactylum genome reveals the evolutionary history of diatom genomes.</title>
        <authorList>
            <person name="Bowler C."/>
            <person name="Allen A.E."/>
            <person name="Badger J.H."/>
            <person name="Grimwood J."/>
            <person name="Jabbari K."/>
            <person name="Kuo A."/>
            <person name="Maheswari U."/>
            <person name="Martens C."/>
            <person name="Maumus F."/>
            <person name="Otillar R.P."/>
            <person name="Rayko E."/>
            <person name="Salamov A."/>
            <person name="Vandepoele K."/>
            <person name="Beszteri B."/>
            <person name="Gruber A."/>
            <person name="Heijde M."/>
            <person name="Katinka M."/>
            <person name="Mock T."/>
            <person name="Valentin K."/>
            <person name="Verret F."/>
            <person name="Berges J.A."/>
            <person name="Brownlee C."/>
            <person name="Cadoret J.P."/>
            <person name="Chiovitti A."/>
            <person name="Choi C.J."/>
            <person name="Coesel S."/>
            <person name="De Martino A."/>
            <person name="Detter J.C."/>
            <person name="Durkin C."/>
            <person name="Falciatore A."/>
            <person name="Fournet J."/>
            <person name="Haruta M."/>
            <person name="Huysman M.J."/>
            <person name="Jenkins B.D."/>
            <person name="Jiroutova K."/>
            <person name="Jorgensen R.E."/>
            <person name="Joubert Y."/>
            <person name="Kaplan A."/>
            <person name="Kroger N."/>
            <person name="Kroth P.G."/>
            <person name="La Roche J."/>
            <person name="Lindquist E."/>
            <person name="Lommer M."/>
            <person name="Martin-Jezequel V."/>
            <person name="Lopez P.J."/>
            <person name="Lucas S."/>
            <person name="Mangogna M."/>
            <person name="McGinnis K."/>
            <person name="Medlin L.K."/>
            <person name="Montsant A."/>
            <person name="Oudot-Le Secq M.P."/>
            <person name="Napoli C."/>
            <person name="Obornik M."/>
            <person name="Parker M.S."/>
            <person name="Petit J.L."/>
            <person name="Porcel B.M."/>
            <person name="Poulsen N."/>
            <person name="Robison M."/>
            <person name="Rychlewski L."/>
            <person name="Rynearson T.A."/>
            <person name="Schmutz J."/>
            <person name="Shapiro H."/>
            <person name="Siaut M."/>
            <person name="Stanley M."/>
            <person name="Sussman M.R."/>
            <person name="Taylor A.R."/>
            <person name="Vardi A."/>
            <person name="von Dassow P."/>
            <person name="Vyverman W."/>
            <person name="Willis A."/>
            <person name="Wyrwicz L.S."/>
            <person name="Rokhsar D.S."/>
            <person name="Weissenbach J."/>
            <person name="Armbrust E.V."/>
            <person name="Green B.R."/>
            <person name="Van de Peer Y."/>
            <person name="Grigoriev I.V."/>
        </authorList>
    </citation>
    <scope>NUCLEOTIDE SEQUENCE [LARGE SCALE GENOMIC DNA]</scope>
    <source>
        <strain evidence="8 9">CCMP1335</strain>
    </source>
</reference>
<feature type="binding site" evidence="4">
    <location>
        <begin position="57"/>
        <end position="62"/>
    </location>
    <ligand>
        <name>NADP(+)</name>
        <dbReference type="ChEBI" id="CHEBI:58349"/>
    </ligand>
</feature>
<protein>
    <recommendedName>
        <fullName evidence="5">Pyrroline-5-carboxylate reductase</fullName>
        <ecNumber evidence="5">1.5.1.2</ecNumber>
    </recommendedName>
</protein>
<feature type="domain" description="Pyrroline-5-carboxylate reductase dimerisation" evidence="7">
    <location>
        <begin position="218"/>
        <end position="322"/>
    </location>
</feature>
<evidence type="ECO:0000256" key="3">
    <source>
        <dbReference type="ARBA" id="ARBA00023002"/>
    </source>
</evidence>
<reference evidence="8 9" key="1">
    <citation type="journal article" date="2004" name="Science">
        <title>The genome of the diatom Thalassiosira pseudonana: ecology, evolution, and metabolism.</title>
        <authorList>
            <person name="Armbrust E.V."/>
            <person name="Berges J.A."/>
            <person name="Bowler C."/>
            <person name="Green B.R."/>
            <person name="Martinez D."/>
            <person name="Putnam N.H."/>
            <person name="Zhou S."/>
            <person name="Allen A.E."/>
            <person name="Apt K.E."/>
            <person name="Bechner M."/>
            <person name="Brzezinski M.A."/>
            <person name="Chaal B.K."/>
            <person name="Chiovitti A."/>
            <person name="Davis A.K."/>
            <person name="Demarest M.S."/>
            <person name="Detter J.C."/>
            <person name="Glavina T."/>
            <person name="Goodstein D."/>
            <person name="Hadi M.Z."/>
            <person name="Hellsten U."/>
            <person name="Hildebrand M."/>
            <person name="Jenkins B.D."/>
            <person name="Jurka J."/>
            <person name="Kapitonov V.V."/>
            <person name="Kroger N."/>
            <person name="Lau W.W."/>
            <person name="Lane T.W."/>
            <person name="Larimer F.W."/>
            <person name="Lippmeier J.C."/>
            <person name="Lucas S."/>
            <person name="Medina M."/>
            <person name="Montsant A."/>
            <person name="Obornik M."/>
            <person name="Parker M.S."/>
            <person name="Palenik B."/>
            <person name="Pazour G.J."/>
            <person name="Richardson P.M."/>
            <person name="Rynearson T.A."/>
            <person name="Saito M.A."/>
            <person name="Schwartz D.C."/>
            <person name="Thamatrakoln K."/>
            <person name="Valentin K."/>
            <person name="Vardi A."/>
            <person name="Wilkerson F.P."/>
            <person name="Rokhsar D.S."/>
        </authorList>
    </citation>
    <scope>NUCLEOTIDE SEQUENCE [LARGE SCALE GENOMIC DNA]</scope>
    <source>
        <strain evidence="8 9">CCMP1335</strain>
    </source>
</reference>